<organism evidence="1 2">
    <name type="scientific">Alcaligenes nematophilus</name>
    <dbReference type="NCBI Taxonomy" id="2994643"/>
    <lineage>
        <taxon>Bacteria</taxon>
        <taxon>Pseudomonadati</taxon>
        <taxon>Pseudomonadota</taxon>
        <taxon>Betaproteobacteria</taxon>
        <taxon>Burkholderiales</taxon>
        <taxon>Alcaligenaceae</taxon>
        <taxon>Alcaligenes</taxon>
    </lineage>
</organism>
<dbReference type="Proteomes" id="UP001074635">
    <property type="component" value="Unassembled WGS sequence"/>
</dbReference>
<evidence type="ECO:0000313" key="1">
    <source>
        <dbReference type="EMBL" id="MDT8504802.1"/>
    </source>
</evidence>
<proteinExistence type="predicted"/>
<accession>A0ABU3MTC6</accession>
<comment type="caution">
    <text evidence="1">The sequence shown here is derived from an EMBL/GenBank/DDBJ whole genome shotgun (WGS) entry which is preliminary data.</text>
</comment>
<gene>
    <name evidence="1" type="ORF">OYC61_010895</name>
</gene>
<protein>
    <submittedName>
        <fullName evidence="1">DUF6339 family protein</fullName>
    </submittedName>
</protein>
<dbReference type="RefSeq" id="WP_239054695.1">
    <property type="nucleotide sequence ID" value="NZ_JAPQTC020000003.1"/>
</dbReference>
<evidence type="ECO:0000313" key="2">
    <source>
        <dbReference type="Proteomes" id="UP001074635"/>
    </source>
</evidence>
<sequence length="221" mass="26012">MNWAKLTRNAASRKFDELRNNDKFKHGFLATSYSELRQAIVDNLQPFENSDLEAGAYDLEAGLTLYRVLKEKKFEVRQAADESIWRHLSLIVLPDYVRSRWNSGNAEARFWRDRSRIWLRAIWWFIHLSWQGDEDSTRMAIKGMTTDDVVQIVERPGRHGFRVELYRVMIQTASTRPQKDRKIRQLMKLNTATVVMVEPSIYQGGLPKYVEALYKQIDQLT</sequence>
<reference evidence="1" key="1">
    <citation type="submission" date="2023-08" db="EMBL/GenBank/DDBJ databases">
        <title>Study of Resistomes in environmental pathogenic environmental.</title>
        <authorList>
            <person name="Bhattacharjee A."/>
            <person name="Singh A.K."/>
        </authorList>
    </citation>
    <scope>NUCLEOTIDE SEQUENCE</scope>
    <source>
        <strain evidence="1">S1</strain>
    </source>
</reference>
<name>A0ABU3MTC6_9BURK</name>
<dbReference type="InterPro" id="IPR045920">
    <property type="entry name" value="DUF6339"/>
</dbReference>
<dbReference type="Pfam" id="PF19866">
    <property type="entry name" value="DUF6339"/>
    <property type="match status" value="1"/>
</dbReference>
<keyword evidence="2" id="KW-1185">Reference proteome</keyword>
<dbReference type="EMBL" id="JAPQTC020000003">
    <property type="protein sequence ID" value="MDT8504802.1"/>
    <property type="molecule type" value="Genomic_DNA"/>
</dbReference>